<keyword evidence="11" id="KW-1185">Reference proteome</keyword>
<dbReference type="Pfam" id="PF00185">
    <property type="entry name" value="OTCace"/>
    <property type="match status" value="1"/>
</dbReference>
<name>A0A0F3NNI6_9RICK</name>
<evidence type="ECO:0000256" key="5">
    <source>
        <dbReference type="ARBA" id="ARBA00048772"/>
    </source>
</evidence>
<dbReference type="SUPFAM" id="SSF53671">
    <property type="entry name" value="Aspartate/ornithine carbamoyltransferase"/>
    <property type="match status" value="1"/>
</dbReference>
<dbReference type="Pfam" id="PF02729">
    <property type="entry name" value="OTCace_N"/>
    <property type="match status" value="1"/>
</dbReference>
<evidence type="ECO:0000256" key="3">
    <source>
        <dbReference type="ARBA" id="ARBA00013007"/>
    </source>
</evidence>
<proteinExistence type="inferred from homology"/>
<dbReference type="GO" id="GO:0016597">
    <property type="term" value="F:amino acid binding"/>
    <property type="evidence" value="ECO:0007669"/>
    <property type="project" value="InterPro"/>
</dbReference>
<dbReference type="AlphaFoldDB" id="A0A0F3NNI6"/>
<dbReference type="PRINTS" id="PR00100">
    <property type="entry name" value="AOTCASE"/>
</dbReference>
<evidence type="ECO:0000256" key="2">
    <source>
        <dbReference type="ARBA" id="ARBA00007805"/>
    </source>
</evidence>
<dbReference type="InterPro" id="IPR006131">
    <property type="entry name" value="Asp_carbamoyltransf_Asp/Orn-bd"/>
</dbReference>
<comment type="catalytic activity">
    <reaction evidence="5">
        <text>carbamoyl phosphate + L-ornithine = L-citrulline + phosphate + H(+)</text>
        <dbReference type="Rhea" id="RHEA:19513"/>
        <dbReference type="ChEBI" id="CHEBI:15378"/>
        <dbReference type="ChEBI" id="CHEBI:43474"/>
        <dbReference type="ChEBI" id="CHEBI:46911"/>
        <dbReference type="ChEBI" id="CHEBI:57743"/>
        <dbReference type="ChEBI" id="CHEBI:58228"/>
        <dbReference type="EC" id="2.1.3.3"/>
    </reaction>
</comment>
<gene>
    <name evidence="10" type="primary">argF</name>
    <name evidence="10" type="ORF">NLO413_0719</name>
</gene>
<dbReference type="InterPro" id="IPR006132">
    <property type="entry name" value="Asp/Orn_carbamoyltranf_P-bd"/>
</dbReference>
<evidence type="ECO:0000256" key="6">
    <source>
        <dbReference type="NCBIfam" id="TIGR00658"/>
    </source>
</evidence>
<dbReference type="NCBIfam" id="NF001986">
    <property type="entry name" value="PRK00779.1"/>
    <property type="match status" value="1"/>
</dbReference>
<feature type="domain" description="Aspartate/ornithine carbamoyltransferase Asp/Orn-binding" evidence="8">
    <location>
        <begin position="129"/>
        <end position="276"/>
    </location>
</feature>
<dbReference type="NCBIfam" id="TIGR00658">
    <property type="entry name" value="orni_carb_tr"/>
    <property type="match status" value="1"/>
</dbReference>
<dbReference type="PATRIC" id="fig|1359163.3.peg.694"/>
<sequence>MDIKKNPSKYHNYLTGKSIALIFCQPSTRTRVSFEVGIHQLGAHYTILKESDMQLSRGESVHDTAKVLSRYVNLIVLRAIQHSFLLEFNKYSSIPIINGLTQYSHPCQILADIMTYEEKREKSITNSIVSWIGDNNNVLNTWIHAAPVLQFTLKISTPNYSTDLDHKIKLAKAAGANIEYKNNPKDIIYDADIITTDAWYSMGSNHDVSQLMSQFANYQINSDLVSNAKPNYMFLHCLPAHINQEVTNDVINGPNSYVFDEAENRLHIQKAIMLWCLGLI</sequence>
<dbReference type="Proteomes" id="UP000033562">
    <property type="component" value="Unassembled WGS sequence"/>
</dbReference>
<evidence type="ECO:0000256" key="4">
    <source>
        <dbReference type="ARBA" id="ARBA00022679"/>
    </source>
</evidence>
<organism evidence="10 11">
    <name type="scientific">Candidatus Neoehrlichia procyonis str. RAC413</name>
    <dbReference type="NCBI Taxonomy" id="1359163"/>
    <lineage>
        <taxon>Bacteria</taxon>
        <taxon>Pseudomonadati</taxon>
        <taxon>Pseudomonadota</taxon>
        <taxon>Alphaproteobacteria</taxon>
        <taxon>Rickettsiales</taxon>
        <taxon>Anaplasmataceae</taxon>
        <taxon>Candidatus Neoehrlichia</taxon>
    </lineage>
</organism>
<dbReference type="PANTHER" id="PTHR45753:SF3">
    <property type="entry name" value="ORNITHINE TRANSCARBAMYLASE, MITOCHONDRIAL"/>
    <property type="match status" value="1"/>
</dbReference>
<dbReference type="Gene3D" id="3.40.50.1370">
    <property type="entry name" value="Aspartate/ornithine carbamoyltransferase"/>
    <property type="match status" value="2"/>
</dbReference>
<dbReference type="PRINTS" id="PR00102">
    <property type="entry name" value="OTCASE"/>
</dbReference>
<dbReference type="FunFam" id="3.40.50.1370:FF:000008">
    <property type="entry name" value="Ornithine carbamoyltransferase"/>
    <property type="match status" value="1"/>
</dbReference>
<evidence type="ECO:0000256" key="1">
    <source>
        <dbReference type="ARBA" id="ARBA00003822"/>
    </source>
</evidence>
<dbReference type="GO" id="GO:0004585">
    <property type="term" value="F:ornithine carbamoyltransferase activity"/>
    <property type="evidence" value="ECO:0007669"/>
    <property type="project" value="UniProtKB-UniRule"/>
</dbReference>
<evidence type="ECO:0000313" key="11">
    <source>
        <dbReference type="Proteomes" id="UP000033562"/>
    </source>
</evidence>
<dbReference type="GO" id="GO:0019240">
    <property type="term" value="P:citrulline biosynthetic process"/>
    <property type="evidence" value="ECO:0007669"/>
    <property type="project" value="TreeGrafter"/>
</dbReference>
<evidence type="ECO:0000259" key="9">
    <source>
        <dbReference type="Pfam" id="PF02729"/>
    </source>
</evidence>
<evidence type="ECO:0000256" key="7">
    <source>
        <dbReference type="RuleBase" id="RU003634"/>
    </source>
</evidence>
<evidence type="ECO:0000313" key="10">
    <source>
        <dbReference type="EMBL" id="KJV69331.1"/>
    </source>
</evidence>
<dbReference type="InterPro" id="IPR006130">
    <property type="entry name" value="Asp/Orn_carbamoylTrfase"/>
</dbReference>
<accession>A0A0F3NNI6</accession>
<dbReference type="InterPro" id="IPR002292">
    <property type="entry name" value="Orn/put_carbamltrans"/>
</dbReference>
<comment type="caution">
    <text evidence="10">The sequence shown here is derived from an EMBL/GenBank/DDBJ whole genome shotgun (WGS) entry which is preliminary data.</text>
</comment>
<feature type="domain" description="Aspartate/ornithine carbamoyltransferase carbamoyl-P binding" evidence="9">
    <location>
        <begin position="3"/>
        <end position="118"/>
    </location>
</feature>
<dbReference type="EC" id="2.1.3.3" evidence="3 6"/>
<comment type="similarity">
    <text evidence="2">Belongs to the aspartate/ornithine carbamoyltransferase superfamily. OTCase family.</text>
</comment>
<comment type="function">
    <text evidence="1">Reversibly catalyzes the transfer of the carbamoyl group from carbamoyl phosphate (CP) to the N(epsilon) atom of ornithine (ORN) to produce L-citrulline.</text>
</comment>
<dbReference type="EMBL" id="LANX01000001">
    <property type="protein sequence ID" value="KJV69331.1"/>
    <property type="molecule type" value="Genomic_DNA"/>
</dbReference>
<evidence type="ECO:0000259" key="8">
    <source>
        <dbReference type="Pfam" id="PF00185"/>
    </source>
</evidence>
<protein>
    <recommendedName>
        <fullName evidence="3 6">Ornithine carbamoyltransferase</fullName>
        <ecNumber evidence="3 6">2.1.3.3</ecNumber>
    </recommendedName>
</protein>
<keyword evidence="4 7" id="KW-0808">Transferase</keyword>
<dbReference type="GO" id="GO:0042450">
    <property type="term" value="P:L-arginine biosynthetic process via ornithine"/>
    <property type="evidence" value="ECO:0007669"/>
    <property type="project" value="UniProtKB-UniRule"/>
</dbReference>
<dbReference type="STRING" id="1359163.NLO413_0719"/>
<reference evidence="10 11" key="1">
    <citation type="submission" date="2015-02" db="EMBL/GenBank/DDBJ databases">
        <title>Genome Sequencing of Rickettsiales.</title>
        <authorList>
            <person name="Daugherty S.C."/>
            <person name="Su Q."/>
            <person name="Abolude K."/>
            <person name="Beier-Sexton M."/>
            <person name="Carlyon J.A."/>
            <person name="Carter R."/>
            <person name="Day N.P."/>
            <person name="Dumler S.J."/>
            <person name="Dyachenko V."/>
            <person name="Godinez A."/>
            <person name="Kurtti T.J."/>
            <person name="Lichay M."/>
            <person name="Mullins K.E."/>
            <person name="Ott S."/>
            <person name="Pappas-Brown V."/>
            <person name="Paris D.H."/>
            <person name="Patel P."/>
            <person name="Richards A.L."/>
            <person name="Sadzewicz L."/>
            <person name="Sears K."/>
            <person name="Seidman D."/>
            <person name="Sengamalay N."/>
            <person name="Stenos J."/>
            <person name="Tallon L.J."/>
            <person name="Vincent G."/>
            <person name="Fraser C.M."/>
            <person name="Munderloh U."/>
            <person name="Dunning-Hotopp J.C."/>
        </authorList>
    </citation>
    <scope>NUCLEOTIDE SEQUENCE [LARGE SCALE GENOMIC DNA]</scope>
    <source>
        <strain evidence="10 11">RAC413</strain>
    </source>
</reference>
<dbReference type="PANTHER" id="PTHR45753">
    <property type="entry name" value="ORNITHINE CARBAMOYLTRANSFERASE, MITOCHONDRIAL"/>
    <property type="match status" value="1"/>
</dbReference>
<dbReference type="InterPro" id="IPR036901">
    <property type="entry name" value="Asp/Orn_carbamoylTrfase_sf"/>
</dbReference>